<keyword evidence="3" id="KW-0004">4Fe-4S</keyword>
<keyword evidence="3" id="KW-0349">Heme</keyword>
<name>A0A231VDX0_THETR</name>
<dbReference type="GO" id="GO:0005737">
    <property type="term" value="C:cytoplasm"/>
    <property type="evidence" value="ECO:0007669"/>
    <property type="project" value="UniProtKB-SubCell"/>
</dbReference>
<reference evidence="5 6" key="1">
    <citation type="submission" date="2017-06" db="EMBL/GenBank/DDBJ databases">
        <title>Isolation and characterization of a thermophilic and butanogenic Thermoanaerobacterium thermosaccharolyticum M5 capable of efficient degradation of hemicellulose.</title>
        <authorList>
            <person name="Xin F."/>
            <person name="Jiang Y."/>
        </authorList>
    </citation>
    <scope>NUCLEOTIDE SEQUENCE [LARGE SCALE GENOMIC DNA]</scope>
    <source>
        <strain evidence="5 6">M5</strain>
    </source>
</reference>
<dbReference type="NCBIfam" id="TIGR00539">
    <property type="entry name" value="hemN_rel"/>
    <property type="match status" value="1"/>
</dbReference>
<gene>
    <name evidence="5" type="ORF">CE561_10890</name>
</gene>
<dbReference type="EMBL" id="NKHD01000032">
    <property type="protein sequence ID" value="OXT06367.1"/>
    <property type="molecule type" value="Genomic_DNA"/>
</dbReference>
<dbReference type="PROSITE" id="PS51918">
    <property type="entry name" value="RADICAL_SAM"/>
    <property type="match status" value="1"/>
</dbReference>
<dbReference type="GO" id="GO:0004109">
    <property type="term" value="F:coproporphyrinogen oxidase activity"/>
    <property type="evidence" value="ECO:0007669"/>
    <property type="project" value="InterPro"/>
</dbReference>
<evidence type="ECO:0000256" key="3">
    <source>
        <dbReference type="RuleBase" id="RU364116"/>
    </source>
</evidence>
<dbReference type="GO" id="GO:0006779">
    <property type="term" value="P:porphyrin-containing compound biosynthetic process"/>
    <property type="evidence" value="ECO:0007669"/>
    <property type="project" value="InterPro"/>
</dbReference>
<dbReference type="InterPro" id="IPR034505">
    <property type="entry name" value="Coproporphyrinogen-III_oxidase"/>
</dbReference>
<evidence type="ECO:0000256" key="2">
    <source>
        <dbReference type="ARBA" id="ARBA00017228"/>
    </source>
</evidence>
<dbReference type="GO" id="GO:0051539">
    <property type="term" value="F:4 iron, 4 sulfur cluster binding"/>
    <property type="evidence" value="ECO:0007669"/>
    <property type="project" value="UniProtKB-UniRule"/>
</dbReference>
<dbReference type="SFLD" id="SFLDF00288">
    <property type="entry name" value="HemN-like__clustered_with_nucl"/>
    <property type="match status" value="1"/>
</dbReference>
<dbReference type="SFLD" id="SFLDS00029">
    <property type="entry name" value="Radical_SAM"/>
    <property type="match status" value="1"/>
</dbReference>
<dbReference type="InterPro" id="IPR007197">
    <property type="entry name" value="rSAM"/>
</dbReference>
<dbReference type="SFLD" id="SFLDG01082">
    <property type="entry name" value="B12-binding_domain_containing"/>
    <property type="match status" value="1"/>
</dbReference>
<dbReference type="SFLD" id="SFLDF00562">
    <property type="entry name" value="HemN-like__clustered_with_heat"/>
    <property type="match status" value="1"/>
</dbReference>
<dbReference type="Gene3D" id="3.80.30.20">
    <property type="entry name" value="tm_1862 like domain"/>
    <property type="match status" value="1"/>
</dbReference>
<dbReference type="CDD" id="cd01335">
    <property type="entry name" value="Radical_SAM"/>
    <property type="match status" value="1"/>
</dbReference>
<comment type="similarity">
    <text evidence="1">Belongs to the anaerobic coproporphyrinogen-III oxidase family. HemW subfamily.</text>
</comment>
<dbReference type="Proteomes" id="UP000215301">
    <property type="component" value="Unassembled WGS sequence"/>
</dbReference>
<organism evidence="5 6">
    <name type="scientific">Thermoanaerobacterium thermosaccharolyticum</name>
    <name type="common">Clostridium thermosaccharolyticum</name>
    <dbReference type="NCBI Taxonomy" id="1517"/>
    <lineage>
        <taxon>Bacteria</taxon>
        <taxon>Bacillati</taxon>
        <taxon>Bacillota</taxon>
        <taxon>Clostridia</taxon>
        <taxon>Thermoanaerobacterales</taxon>
        <taxon>Thermoanaerobacteraceae</taxon>
        <taxon>Thermoanaerobacterium</taxon>
    </lineage>
</organism>
<dbReference type="AlphaFoldDB" id="A0A231VDX0"/>
<feature type="domain" description="Radical SAM core" evidence="4">
    <location>
        <begin position="1"/>
        <end position="226"/>
    </location>
</feature>
<comment type="function">
    <text evidence="3">Probably acts as a heme chaperone, transferring heme to an unknown acceptor. Binds one molecule of heme per monomer, possibly covalently. Binds 1 [4Fe-4S] cluster. The cluster is coordinated with 3 cysteines and an exchangeable S-adenosyl-L-methionine.</text>
</comment>
<dbReference type="PANTHER" id="PTHR13932">
    <property type="entry name" value="COPROPORPHYRINIGEN III OXIDASE"/>
    <property type="match status" value="1"/>
</dbReference>
<sequence length="376" mass="44407">MIRSGIYIHIPFCKRKCYYCDFNSYANMEESFKPFKEAIMREIRNRKDELKDIFISIYIGGGTPNVLPPFYIENILDEIYKYYNISNDAEISIELNPGLIDDEKLKTYKRIGINRISIGLQAWQDKLLKKIGRIHTIHDFIENYDMATKYFDNINIDIMYALPDQIFDDFKETLSNVVSLKPTHISCYGLILEEGTVFYKLYEENKIKPADDEFEMMMYHYGIEFLQKNGYKHYEISNYAIPGYECRHNTLYWKDLQYIGFGPGAYSFVNNRRCGNVKDIKKYIEMMNRTGYAIEDIDVLDEKDKMSEYMFLGLRMMDGVYDKDFKTRFGKSMFSIFKNAIDKNIGLNLLIREGDNIKLTQKGIDVSNNVFEDFLF</sequence>
<dbReference type="SMART" id="SM00729">
    <property type="entry name" value="Elp3"/>
    <property type="match status" value="1"/>
</dbReference>
<dbReference type="PANTHER" id="PTHR13932:SF5">
    <property type="entry name" value="RADICAL S-ADENOSYL METHIONINE DOMAIN-CONTAINING PROTEIN 1, MITOCHONDRIAL"/>
    <property type="match status" value="1"/>
</dbReference>
<keyword evidence="3" id="KW-0143">Chaperone</keyword>
<dbReference type="Pfam" id="PF06969">
    <property type="entry name" value="HemN_C"/>
    <property type="match status" value="1"/>
</dbReference>
<accession>A0A231VDX0</accession>
<evidence type="ECO:0000313" key="5">
    <source>
        <dbReference type="EMBL" id="OXT06367.1"/>
    </source>
</evidence>
<evidence type="ECO:0000313" key="6">
    <source>
        <dbReference type="Proteomes" id="UP000215301"/>
    </source>
</evidence>
<dbReference type="InterPro" id="IPR010723">
    <property type="entry name" value="HemN_C"/>
</dbReference>
<comment type="subcellular location">
    <subcellularLocation>
        <location evidence="3">Cytoplasm</location>
    </subcellularLocation>
</comment>
<keyword evidence="3" id="KW-0949">S-adenosyl-L-methionine</keyword>
<dbReference type="GO" id="GO:0046872">
    <property type="term" value="F:metal ion binding"/>
    <property type="evidence" value="ECO:0007669"/>
    <property type="project" value="UniProtKB-UniRule"/>
</dbReference>
<evidence type="ECO:0000259" key="4">
    <source>
        <dbReference type="PROSITE" id="PS51918"/>
    </source>
</evidence>
<dbReference type="RefSeq" id="WP_094046227.1">
    <property type="nucleotide sequence ID" value="NZ_NKHD01000032.1"/>
</dbReference>
<dbReference type="InterPro" id="IPR004559">
    <property type="entry name" value="HemW-like"/>
</dbReference>
<keyword evidence="3" id="KW-0479">Metal-binding</keyword>
<dbReference type="SUPFAM" id="SSF102114">
    <property type="entry name" value="Radical SAM enzymes"/>
    <property type="match status" value="1"/>
</dbReference>
<evidence type="ECO:0000256" key="1">
    <source>
        <dbReference type="ARBA" id="ARBA00006100"/>
    </source>
</evidence>
<keyword evidence="3" id="KW-0411">Iron-sulfur</keyword>
<dbReference type="SFLD" id="SFLDG01065">
    <property type="entry name" value="anaerobic_coproporphyrinogen-I"/>
    <property type="match status" value="1"/>
</dbReference>
<dbReference type="InterPro" id="IPR023404">
    <property type="entry name" value="rSAM_horseshoe"/>
</dbReference>
<keyword evidence="3" id="KW-0408">Iron</keyword>
<comment type="caution">
    <text evidence="5">The sequence shown here is derived from an EMBL/GenBank/DDBJ whole genome shotgun (WGS) entry which is preliminary data.</text>
</comment>
<keyword evidence="3" id="KW-0963">Cytoplasm</keyword>
<dbReference type="InterPro" id="IPR006638">
    <property type="entry name" value="Elp3/MiaA/NifB-like_rSAM"/>
</dbReference>
<dbReference type="InterPro" id="IPR058240">
    <property type="entry name" value="rSAM_sf"/>
</dbReference>
<protein>
    <recommendedName>
        <fullName evidence="2 3">Heme chaperone HemW</fullName>
    </recommendedName>
</protein>
<proteinExistence type="inferred from homology"/>
<dbReference type="Pfam" id="PF04055">
    <property type="entry name" value="Radical_SAM"/>
    <property type="match status" value="1"/>
</dbReference>